<proteinExistence type="predicted"/>
<dbReference type="EMBL" id="AMCW01000147">
    <property type="protein sequence ID" value="EKJ99367.1"/>
    <property type="molecule type" value="Genomic_DNA"/>
</dbReference>
<gene>
    <name evidence="1" type="ORF">RBSH_05314</name>
</gene>
<protein>
    <submittedName>
        <fullName evidence="1">Uncharacterized protein</fullName>
    </submittedName>
</protein>
<evidence type="ECO:0000313" key="1">
    <source>
        <dbReference type="EMBL" id="EKJ99367.1"/>
    </source>
</evidence>
<sequence length="48" mass="5780">MINRRRHFAQLERAESVCMPKEILVHRLHGVNVFKCPFTNQSLSKDWR</sequence>
<accession>K5DA92</accession>
<name>K5DA92_RHOBT</name>
<comment type="caution">
    <text evidence="1">The sequence shown here is derived from an EMBL/GenBank/DDBJ whole genome shotgun (WGS) entry which is preliminary data.</text>
</comment>
<dbReference type="AlphaFoldDB" id="K5DA92"/>
<evidence type="ECO:0000313" key="2">
    <source>
        <dbReference type="Proteomes" id="UP000007993"/>
    </source>
</evidence>
<reference evidence="1 2" key="1">
    <citation type="journal article" date="2013" name="Mar. Genomics">
        <title>Expression of sulfatases in Rhodopirellula baltica and the diversity of sulfatases in the genus Rhodopirellula.</title>
        <authorList>
            <person name="Wegner C.E."/>
            <person name="Richter-Heitmann T."/>
            <person name="Klindworth A."/>
            <person name="Klockow C."/>
            <person name="Richter M."/>
            <person name="Achstetter T."/>
            <person name="Glockner F.O."/>
            <person name="Harder J."/>
        </authorList>
    </citation>
    <scope>NUCLEOTIDE SEQUENCE [LARGE SCALE GENOMIC DNA]</scope>
    <source>
        <strain evidence="1 2">SH28</strain>
    </source>
</reference>
<dbReference type="Proteomes" id="UP000007993">
    <property type="component" value="Unassembled WGS sequence"/>
</dbReference>
<organism evidence="1 2">
    <name type="scientific">Rhodopirellula baltica SH28</name>
    <dbReference type="NCBI Taxonomy" id="993517"/>
    <lineage>
        <taxon>Bacteria</taxon>
        <taxon>Pseudomonadati</taxon>
        <taxon>Planctomycetota</taxon>
        <taxon>Planctomycetia</taxon>
        <taxon>Pirellulales</taxon>
        <taxon>Pirellulaceae</taxon>
        <taxon>Rhodopirellula</taxon>
    </lineage>
</organism>
<dbReference type="PATRIC" id="fig|993517.3.peg.5753"/>